<dbReference type="EMBL" id="FNAB01000004">
    <property type="protein sequence ID" value="SDD44892.1"/>
    <property type="molecule type" value="Genomic_DNA"/>
</dbReference>
<evidence type="ECO:0000313" key="2">
    <source>
        <dbReference type="Proteomes" id="UP000199417"/>
    </source>
</evidence>
<proteinExistence type="predicted"/>
<gene>
    <name evidence="1" type="ORF">SAMN05444580_104299</name>
</gene>
<reference evidence="1 2" key="1">
    <citation type="submission" date="2016-10" db="EMBL/GenBank/DDBJ databases">
        <authorList>
            <person name="de Groot N.N."/>
        </authorList>
    </citation>
    <scope>NUCLEOTIDE SEQUENCE [LARGE SCALE GENOMIC DNA]</scope>
    <source>
        <strain evidence="1 2">JCM 11308</strain>
    </source>
</reference>
<sequence>MRSAHEDSCRYAPATAATGSGTVAATATVGMSGGYLITVTPGVGAFAVP</sequence>
<organism evidence="1 2">
    <name type="scientific">Rhodococcus tukisamuensis</name>
    <dbReference type="NCBI Taxonomy" id="168276"/>
    <lineage>
        <taxon>Bacteria</taxon>
        <taxon>Bacillati</taxon>
        <taxon>Actinomycetota</taxon>
        <taxon>Actinomycetes</taxon>
        <taxon>Mycobacteriales</taxon>
        <taxon>Nocardiaceae</taxon>
        <taxon>Rhodococcus</taxon>
    </lineage>
</organism>
<dbReference type="Proteomes" id="UP000199417">
    <property type="component" value="Unassembled WGS sequence"/>
</dbReference>
<evidence type="ECO:0000313" key="1">
    <source>
        <dbReference type="EMBL" id="SDD44892.1"/>
    </source>
</evidence>
<dbReference type="RefSeq" id="WP_169888342.1">
    <property type="nucleotide sequence ID" value="NZ_FNAB01000004.1"/>
</dbReference>
<keyword evidence="2" id="KW-1185">Reference proteome</keyword>
<accession>A0A1G6UUA0</accession>
<name>A0A1G6UUA0_9NOCA</name>
<dbReference type="AlphaFoldDB" id="A0A1G6UUA0"/>
<protein>
    <submittedName>
        <fullName evidence="1">Uncharacterized protein</fullName>
    </submittedName>
</protein>